<accession>A0A8S4QLW9</accession>
<comment type="caution">
    <text evidence="2">The sequence shown here is derived from an EMBL/GenBank/DDBJ whole genome shotgun (WGS) entry which is preliminary data.</text>
</comment>
<name>A0A8S4QLW9_9NEOP</name>
<dbReference type="Proteomes" id="UP000838756">
    <property type="component" value="Unassembled WGS sequence"/>
</dbReference>
<dbReference type="AlphaFoldDB" id="A0A8S4QLW9"/>
<feature type="compositionally biased region" description="Basic and acidic residues" evidence="1">
    <location>
        <begin position="28"/>
        <end position="41"/>
    </location>
</feature>
<feature type="region of interest" description="Disordered" evidence="1">
    <location>
        <begin position="10"/>
        <end position="65"/>
    </location>
</feature>
<protein>
    <submittedName>
        <fullName evidence="2">Jg24970 protein</fullName>
    </submittedName>
</protein>
<gene>
    <name evidence="2" type="primary">jg24970</name>
    <name evidence="2" type="ORF">PAEG_LOCUS2064</name>
</gene>
<reference evidence="2" key="1">
    <citation type="submission" date="2022-03" db="EMBL/GenBank/DDBJ databases">
        <authorList>
            <person name="Lindestad O."/>
        </authorList>
    </citation>
    <scope>NUCLEOTIDE SEQUENCE</scope>
</reference>
<dbReference type="EMBL" id="CAKXAJ010006720">
    <property type="protein sequence ID" value="CAH2210152.1"/>
    <property type="molecule type" value="Genomic_DNA"/>
</dbReference>
<proteinExistence type="predicted"/>
<keyword evidence="3" id="KW-1185">Reference proteome</keyword>
<evidence type="ECO:0000313" key="3">
    <source>
        <dbReference type="Proteomes" id="UP000838756"/>
    </source>
</evidence>
<evidence type="ECO:0000256" key="1">
    <source>
        <dbReference type="SAM" id="MobiDB-lite"/>
    </source>
</evidence>
<organism evidence="2 3">
    <name type="scientific">Pararge aegeria aegeria</name>
    <dbReference type="NCBI Taxonomy" id="348720"/>
    <lineage>
        <taxon>Eukaryota</taxon>
        <taxon>Metazoa</taxon>
        <taxon>Ecdysozoa</taxon>
        <taxon>Arthropoda</taxon>
        <taxon>Hexapoda</taxon>
        <taxon>Insecta</taxon>
        <taxon>Pterygota</taxon>
        <taxon>Neoptera</taxon>
        <taxon>Endopterygota</taxon>
        <taxon>Lepidoptera</taxon>
        <taxon>Glossata</taxon>
        <taxon>Ditrysia</taxon>
        <taxon>Papilionoidea</taxon>
        <taxon>Nymphalidae</taxon>
        <taxon>Satyrinae</taxon>
        <taxon>Satyrini</taxon>
        <taxon>Parargina</taxon>
        <taxon>Pararge</taxon>
    </lineage>
</organism>
<sequence length="65" mass="7430">LLAFTLISRTRKSSNWSDKKNGTSSLVEEQKKKKDWGRESKNNTNLSERVKALNKTTKNKGYDNG</sequence>
<feature type="non-terminal residue" evidence="2">
    <location>
        <position position="1"/>
    </location>
</feature>
<evidence type="ECO:0000313" key="2">
    <source>
        <dbReference type="EMBL" id="CAH2210152.1"/>
    </source>
</evidence>